<evidence type="ECO:0000313" key="2">
    <source>
        <dbReference type="EMBL" id="MEA5404731.1"/>
    </source>
</evidence>
<sequence length="259" mass="27195">MKNSSFIAILLMIGFFTIGCKNSKGDPAPTDIVTPANPTDNTSGNTANPSTDTGGTGTANNCGNATANVSKGDSVCFNTQILPFFVSNCATSGCHDAKTRADGYEFTSYAKIVQKGITTGSPSKSKLYTVMIKTDGDRMPPAPSQALSKVQTDMIAQWITQGAKNVDCAVVVDTQNVTFSKTIMPLLATNCLGCHKTGSISGGVNLENYASVKIYVDNKRLSGAINNITGYSPMPPIGKLTDCQLAVVKKWIDAGAKNN</sequence>
<dbReference type="PANTHER" id="PTHR35889:SF3">
    <property type="entry name" value="F-BOX DOMAIN-CONTAINING PROTEIN"/>
    <property type="match status" value="1"/>
</dbReference>
<keyword evidence="3" id="KW-1185">Reference proteome</keyword>
<comment type="caution">
    <text evidence="2">The sequence shown here is derived from an EMBL/GenBank/DDBJ whole genome shotgun (WGS) entry which is preliminary data.</text>
</comment>
<organism evidence="2 3">
    <name type="scientific">Arcicella gelida</name>
    <dbReference type="NCBI Taxonomy" id="2984195"/>
    <lineage>
        <taxon>Bacteria</taxon>
        <taxon>Pseudomonadati</taxon>
        <taxon>Bacteroidota</taxon>
        <taxon>Cytophagia</taxon>
        <taxon>Cytophagales</taxon>
        <taxon>Flectobacillaceae</taxon>
        <taxon>Arcicella</taxon>
    </lineage>
</organism>
<evidence type="ECO:0000313" key="3">
    <source>
        <dbReference type="Proteomes" id="UP001303899"/>
    </source>
</evidence>
<dbReference type="Proteomes" id="UP001303899">
    <property type="component" value="Unassembled WGS sequence"/>
</dbReference>
<evidence type="ECO:0000256" key="1">
    <source>
        <dbReference type="SAM" id="MobiDB-lite"/>
    </source>
</evidence>
<feature type="region of interest" description="Disordered" evidence="1">
    <location>
        <begin position="29"/>
        <end position="55"/>
    </location>
</feature>
<dbReference type="RefSeq" id="WP_323698168.1">
    <property type="nucleotide sequence ID" value="NZ_JAYGIL010000024.1"/>
</dbReference>
<dbReference type="PANTHER" id="PTHR35889">
    <property type="entry name" value="CYCLOINULO-OLIGOSACCHARIDE FRUCTANOTRANSFERASE-RELATED"/>
    <property type="match status" value="1"/>
</dbReference>
<accession>A0ABU5S8E3</accession>
<proteinExistence type="predicted"/>
<evidence type="ECO:0008006" key="4">
    <source>
        <dbReference type="Google" id="ProtNLM"/>
    </source>
</evidence>
<name>A0ABU5S8E3_9BACT</name>
<feature type="compositionally biased region" description="Polar residues" evidence="1">
    <location>
        <begin position="36"/>
        <end position="52"/>
    </location>
</feature>
<dbReference type="SUPFAM" id="SSF46626">
    <property type="entry name" value="Cytochrome c"/>
    <property type="match status" value="1"/>
</dbReference>
<protein>
    <recommendedName>
        <fullName evidence="4">Cytochrome c domain-containing protein</fullName>
    </recommendedName>
</protein>
<reference evidence="2 3" key="1">
    <citation type="submission" date="2023-12" db="EMBL/GenBank/DDBJ databases">
        <title>Novel species of the genus Arcicella isolated from rivers.</title>
        <authorList>
            <person name="Lu H."/>
        </authorList>
    </citation>
    <scope>NUCLEOTIDE SEQUENCE [LARGE SCALE GENOMIC DNA]</scope>
    <source>
        <strain evidence="2 3">DC2W</strain>
    </source>
</reference>
<dbReference type="EMBL" id="JAYGIL010000024">
    <property type="protein sequence ID" value="MEA5404731.1"/>
    <property type="molecule type" value="Genomic_DNA"/>
</dbReference>
<dbReference type="PROSITE" id="PS51257">
    <property type="entry name" value="PROKAR_LIPOPROTEIN"/>
    <property type="match status" value="1"/>
</dbReference>
<dbReference type="InterPro" id="IPR036909">
    <property type="entry name" value="Cyt_c-like_dom_sf"/>
</dbReference>
<gene>
    <name evidence="2" type="ORF">VB776_17485</name>
</gene>